<evidence type="ECO:0000259" key="1">
    <source>
        <dbReference type="Pfam" id="PF13472"/>
    </source>
</evidence>
<keyword evidence="3" id="KW-1185">Reference proteome</keyword>
<protein>
    <submittedName>
        <fullName evidence="2">SGNH_hydro domain-containing protein</fullName>
    </submittedName>
</protein>
<dbReference type="GO" id="GO:0006629">
    <property type="term" value="P:lipid metabolic process"/>
    <property type="evidence" value="ECO:0000318"/>
    <property type="project" value="GO_Central"/>
</dbReference>
<dbReference type="Pfam" id="PF13472">
    <property type="entry name" value="Lipase_GDSL_2"/>
    <property type="match status" value="1"/>
</dbReference>
<accession>A0A8R1UJP7</accession>
<dbReference type="PANTHER" id="PTHR37981">
    <property type="entry name" value="LIPASE 2"/>
    <property type="match status" value="1"/>
</dbReference>
<evidence type="ECO:0000313" key="3">
    <source>
        <dbReference type="Proteomes" id="UP000005239"/>
    </source>
</evidence>
<dbReference type="InterPro" id="IPR037460">
    <property type="entry name" value="SEST-like"/>
</dbReference>
<dbReference type="GO" id="GO:0016788">
    <property type="term" value="F:hydrolase activity, acting on ester bonds"/>
    <property type="evidence" value="ECO:0007669"/>
    <property type="project" value="InterPro"/>
</dbReference>
<dbReference type="SUPFAM" id="SSF52266">
    <property type="entry name" value="SGNH hydrolase"/>
    <property type="match status" value="1"/>
</dbReference>
<reference evidence="2" key="2">
    <citation type="submission" date="2022-06" db="UniProtKB">
        <authorList>
            <consortium name="EnsemblMetazoa"/>
        </authorList>
    </citation>
    <scope>IDENTIFICATION</scope>
    <source>
        <strain evidence="2">PS312</strain>
    </source>
</reference>
<name>A0A2A6C9Y9_PRIPA</name>
<evidence type="ECO:0000313" key="2">
    <source>
        <dbReference type="EnsemblMetazoa" id="PPA28922.1"/>
    </source>
</evidence>
<sequence length="421" mass="47416">MFSIFSSFLYLFQLVNNWPRAIIFLWDESVSSSFLLPLFNDLIQMLFRMSELSVIATRPPFNESLFANSLEDIRDAYGRMLLSVCDNPSVNGDYNVTWTASLYSHTVKEWSSSECSTSFIAPHQGEFTISVQVQSVDGRNYGKSSIIVRDIWIAAVGDSFASGEGNPDIERGLNNSAEWISSRCHRSRKSWPYRIYEAVRRQHPQSAVHFSYLACTGATVESGVLGPRGKSQMDVLKEITRERGMGPDVLMLSVGGNDVGYAEILERLQRGETESLLPFLDWRFYYVSSQLTALKEAMQRLEPSQVLVPLYFDFSRNERGEIDASCADMHNIRTADIAMAERRVLSRLNSLILKTGREAGWTVEERVPGVFSRGGICSKHRLIRSISDSISIQGDPLGAFHPTEIAHSQIADLFIARLRPI</sequence>
<accession>A0A2A6C9Y9</accession>
<gene>
    <name evidence="2" type="primary">WBGene00118476</name>
</gene>
<dbReference type="CDD" id="cd01823">
    <property type="entry name" value="SEST_like"/>
    <property type="match status" value="1"/>
</dbReference>
<dbReference type="Proteomes" id="UP000005239">
    <property type="component" value="Unassembled WGS sequence"/>
</dbReference>
<dbReference type="OrthoDB" id="21678at2759"/>
<dbReference type="InterPro" id="IPR013830">
    <property type="entry name" value="SGNH_hydro"/>
</dbReference>
<feature type="domain" description="SGNH hydrolase-type esterase" evidence="1">
    <location>
        <begin position="155"/>
        <end position="362"/>
    </location>
</feature>
<dbReference type="Gene3D" id="3.40.50.1110">
    <property type="entry name" value="SGNH hydrolase"/>
    <property type="match status" value="1"/>
</dbReference>
<proteinExistence type="predicted"/>
<reference evidence="3" key="1">
    <citation type="journal article" date="2008" name="Nat. Genet.">
        <title>The Pristionchus pacificus genome provides a unique perspective on nematode lifestyle and parasitism.</title>
        <authorList>
            <person name="Dieterich C."/>
            <person name="Clifton S.W."/>
            <person name="Schuster L.N."/>
            <person name="Chinwalla A."/>
            <person name="Delehaunty K."/>
            <person name="Dinkelacker I."/>
            <person name="Fulton L."/>
            <person name="Fulton R."/>
            <person name="Godfrey J."/>
            <person name="Minx P."/>
            <person name="Mitreva M."/>
            <person name="Roeseler W."/>
            <person name="Tian H."/>
            <person name="Witte H."/>
            <person name="Yang S.P."/>
            <person name="Wilson R.K."/>
            <person name="Sommer R.J."/>
        </authorList>
    </citation>
    <scope>NUCLEOTIDE SEQUENCE [LARGE SCALE GENOMIC DNA]</scope>
    <source>
        <strain evidence="3">PS312</strain>
    </source>
</reference>
<dbReference type="InterPro" id="IPR036514">
    <property type="entry name" value="SGNH_hydro_sf"/>
</dbReference>
<dbReference type="GO" id="GO:0016787">
    <property type="term" value="F:hydrolase activity"/>
    <property type="evidence" value="ECO:0000318"/>
    <property type="project" value="GO_Central"/>
</dbReference>
<dbReference type="PANTHER" id="PTHR37981:SF1">
    <property type="entry name" value="SGNH HYDROLASE-TYPE ESTERASE DOMAIN-CONTAINING PROTEIN"/>
    <property type="match status" value="1"/>
</dbReference>
<organism evidence="2 3">
    <name type="scientific">Pristionchus pacificus</name>
    <name type="common">Parasitic nematode worm</name>
    <dbReference type="NCBI Taxonomy" id="54126"/>
    <lineage>
        <taxon>Eukaryota</taxon>
        <taxon>Metazoa</taxon>
        <taxon>Ecdysozoa</taxon>
        <taxon>Nematoda</taxon>
        <taxon>Chromadorea</taxon>
        <taxon>Rhabditida</taxon>
        <taxon>Rhabditina</taxon>
        <taxon>Diplogasteromorpha</taxon>
        <taxon>Diplogasteroidea</taxon>
        <taxon>Neodiplogasteridae</taxon>
        <taxon>Pristionchus</taxon>
    </lineage>
</organism>
<dbReference type="EnsemblMetazoa" id="PPA28922.1">
    <property type="protein sequence ID" value="PPA28922.1"/>
    <property type="gene ID" value="WBGene00118476"/>
</dbReference>
<dbReference type="AlphaFoldDB" id="A0A2A6C9Y9"/>